<dbReference type="NCBIfam" id="TIGR00072">
    <property type="entry name" value="hydrog_prot"/>
    <property type="match status" value="1"/>
</dbReference>
<dbReference type="SUPFAM" id="SSF53163">
    <property type="entry name" value="HybD-like"/>
    <property type="match status" value="1"/>
</dbReference>
<name>A0A178M0G7_9CHLR</name>
<dbReference type="PANTHER" id="PTHR30302">
    <property type="entry name" value="HYDROGENASE 1 MATURATION PROTEASE"/>
    <property type="match status" value="1"/>
</dbReference>
<dbReference type="EMBL" id="LWQS01000089">
    <property type="protein sequence ID" value="OAN41157.1"/>
    <property type="molecule type" value="Genomic_DNA"/>
</dbReference>
<dbReference type="STRING" id="1707952.A6A03_19150"/>
<evidence type="ECO:0000313" key="2">
    <source>
        <dbReference type="Proteomes" id="UP000078287"/>
    </source>
</evidence>
<accession>A0A178M0G7</accession>
<dbReference type="GO" id="GO:0004175">
    <property type="term" value="F:endopeptidase activity"/>
    <property type="evidence" value="ECO:0007669"/>
    <property type="project" value="TreeGrafter"/>
</dbReference>
<dbReference type="RefSeq" id="WP_066790692.1">
    <property type="nucleotide sequence ID" value="NZ_LWQS01000089.1"/>
</dbReference>
<protein>
    <submittedName>
        <fullName evidence="1">Hydrogenase maturation protease</fullName>
    </submittedName>
</protein>
<proteinExistence type="predicted"/>
<dbReference type="Proteomes" id="UP000078287">
    <property type="component" value="Unassembled WGS sequence"/>
</dbReference>
<dbReference type="AlphaFoldDB" id="A0A178M0G7"/>
<keyword evidence="1" id="KW-0645">Protease</keyword>
<dbReference type="PANTHER" id="PTHR30302:SF5">
    <property type="entry name" value="SLR1876 PROTEIN"/>
    <property type="match status" value="1"/>
</dbReference>
<dbReference type="GO" id="GO:0008047">
    <property type="term" value="F:enzyme activator activity"/>
    <property type="evidence" value="ECO:0007669"/>
    <property type="project" value="InterPro"/>
</dbReference>
<dbReference type="GO" id="GO:0016485">
    <property type="term" value="P:protein processing"/>
    <property type="evidence" value="ECO:0007669"/>
    <property type="project" value="TreeGrafter"/>
</dbReference>
<dbReference type="Gene3D" id="3.40.50.1450">
    <property type="entry name" value="HybD-like"/>
    <property type="match status" value="1"/>
</dbReference>
<gene>
    <name evidence="1" type="ORF">A6A03_19150</name>
</gene>
<evidence type="ECO:0000313" key="1">
    <source>
        <dbReference type="EMBL" id="OAN41157.1"/>
    </source>
</evidence>
<organism evidence="1 2">
    <name type="scientific">Chloroflexus islandicus</name>
    <dbReference type="NCBI Taxonomy" id="1707952"/>
    <lineage>
        <taxon>Bacteria</taxon>
        <taxon>Bacillati</taxon>
        <taxon>Chloroflexota</taxon>
        <taxon>Chloroflexia</taxon>
        <taxon>Chloroflexales</taxon>
        <taxon>Chloroflexineae</taxon>
        <taxon>Chloroflexaceae</taxon>
        <taxon>Chloroflexus</taxon>
    </lineage>
</organism>
<dbReference type="InterPro" id="IPR023430">
    <property type="entry name" value="Pept_HybD-like_dom_sf"/>
</dbReference>
<sequence>MGHICQRRCPAVAPQGLIIGYGSPVRGDDYAGQAAAELMRQWRVTGLRVITQAQLTPELAAVIARSRRVIFLDAAVDRTNVEVRLIEPATVLTSSHQSDPAALLTLARILYGHAPRAVLITIPAYDTSLSLVLSPATARAVAHAARLARAYLGRRYWPLQARAVG</sequence>
<dbReference type="OrthoDB" id="9808862at2"/>
<reference evidence="1 2" key="1">
    <citation type="submission" date="2016-04" db="EMBL/GenBank/DDBJ databases">
        <title>Chloroflexus islandicus sp. nov., a thermophilic filamentous anoxygenic phototrophic bacterium from geyser Strokkur (Iceland).</title>
        <authorList>
            <person name="Gaisin V.A."/>
            <person name="Kalashnikov A.M."/>
            <person name="Sukhacheva M.V."/>
            <person name="Grouzdev D.S."/>
            <person name="Ivanov T.M."/>
            <person name="Kuznetsov B."/>
            <person name="Gorlenko V.M."/>
        </authorList>
    </citation>
    <scope>NUCLEOTIDE SEQUENCE [LARGE SCALE GENOMIC DNA]</scope>
    <source>
        <strain evidence="2">isl-2</strain>
    </source>
</reference>
<dbReference type="InterPro" id="IPR000671">
    <property type="entry name" value="Peptidase_A31"/>
</dbReference>
<comment type="caution">
    <text evidence="1">The sequence shown here is derived from an EMBL/GenBank/DDBJ whole genome shotgun (WGS) entry which is preliminary data.</text>
</comment>
<keyword evidence="1" id="KW-0378">Hydrolase</keyword>
<keyword evidence="2" id="KW-1185">Reference proteome</keyword>